<dbReference type="CDD" id="cd00090">
    <property type="entry name" value="HTH_ARSR"/>
    <property type="match status" value="1"/>
</dbReference>
<reference evidence="5 6" key="1">
    <citation type="journal article" date="2018" name="Nat. Biotechnol.">
        <title>A standardized bacterial taxonomy based on genome phylogeny substantially revises the tree of life.</title>
        <authorList>
            <person name="Parks D.H."/>
            <person name="Chuvochina M."/>
            <person name="Waite D.W."/>
            <person name="Rinke C."/>
            <person name="Skarshewski A."/>
            <person name="Chaumeil P.A."/>
            <person name="Hugenholtz P."/>
        </authorList>
    </citation>
    <scope>NUCLEOTIDE SEQUENCE [LARGE SCALE GENOMIC DNA]</scope>
    <source>
        <strain evidence="5">UBA9169</strain>
    </source>
</reference>
<proteinExistence type="predicted"/>
<dbReference type="EMBL" id="DMVW01000174">
    <property type="protein sequence ID" value="HAR53803.1"/>
    <property type="molecule type" value="Genomic_DNA"/>
</dbReference>
<evidence type="ECO:0000256" key="3">
    <source>
        <dbReference type="ARBA" id="ARBA00023163"/>
    </source>
</evidence>
<protein>
    <submittedName>
        <fullName evidence="5">Transcriptional regulator</fullName>
    </submittedName>
</protein>
<dbReference type="RefSeq" id="WP_339854212.1">
    <property type="nucleotide sequence ID" value="NZ_CAXAXR010000008.1"/>
</dbReference>
<evidence type="ECO:0000259" key="4">
    <source>
        <dbReference type="PROSITE" id="PS51118"/>
    </source>
</evidence>
<dbReference type="Proteomes" id="UP000264719">
    <property type="component" value="Unassembled WGS sequence"/>
</dbReference>
<sequence length="240" mass="27756">MRSERPTLFCPVKMASEMLAPKWTIQILAELWWGSSHFNELRRGIPGLSPSLLAKRLRELEAHGLIERIESPQTGTVTYLRSAAAVELEPIIQALGEWAYRNTNVHDRMCHAEPRSFIWHLRHNIATEHLPDRRVTLQITFPEQPPKSRNFWIVCKPGEPVDVCYINPGFEVDMFLQAPLETMVSVFFGYTRLGAEIERERISLLGQAAITRSIGKWLVLSSYAQRRDEIMQPRRRQPSR</sequence>
<dbReference type="Pfam" id="PF01638">
    <property type="entry name" value="HxlR"/>
    <property type="match status" value="1"/>
</dbReference>
<keyword evidence="1" id="KW-0805">Transcription regulation</keyword>
<dbReference type="PANTHER" id="PTHR33204">
    <property type="entry name" value="TRANSCRIPTIONAL REGULATOR, MARR FAMILY"/>
    <property type="match status" value="1"/>
</dbReference>
<evidence type="ECO:0000313" key="6">
    <source>
        <dbReference type="Proteomes" id="UP000264719"/>
    </source>
</evidence>
<keyword evidence="2" id="KW-0238">DNA-binding</keyword>
<dbReference type="AlphaFoldDB" id="A0A348WGZ1"/>
<dbReference type="PANTHER" id="PTHR33204:SF18">
    <property type="entry name" value="TRANSCRIPTIONAL REGULATORY PROTEIN"/>
    <property type="match status" value="1"/>
</dbReference>
<feature type="domain" description="HTH hxlR-type" evidence="4">
    <location>
        <begin position="10"/>
        <end position="107"/>
    </location>
</feature>
<dbReference type="PROSITE" id="PS51118">
    <property type="entry name" value="HTH_HXLR"/>
    <property type="match status" value="1"/>
</dbReference>
<organism evidence="5 6">
    <name type="scientific">Roseovarius nubinhibens</name>
    <dbReference type="NCBI Taxonomy" id="314263"/>
    <lineage>
        <taxon>Bacteria</taxon>
        <taxon>Pseudomonadati</taxon>
        <taxon>Pseudomonadota</taxon>
        <taxon>Alphaproteobacteria</taxon>
        <taxon>Rhodobacterales</taxon>
        <taxon>Roseobacteraceae</taxon>
        <taxon>Roseovarius</taxon>
    </lineage>
</organism>
<evidence type="ECO:0000256" key="2">
    <source>
        <dbReference type="ARBA" id="ARBA00023125"/>
    </source>
</evidence>
<gene>
    <name evidence="5" type="ORF">DCS45_18280</name>
</gene>
<dbReference type="InterPro" id="IPR002577">
    <property type="entry name" value="HTH_HxlR"/>
</dbReference>
<dbReference type="InterPro" id="IPR011991">
    <property type="entry name" value="ArsR-like_HTH"/>
</dbReference>
<comment type="caution">
    <text evidence="5">The sequence shown here is derived from an EMBL/GenBank/DDBJ whole genome shotgun (WGS) entry which is preliminary data.</text>
</comment>
<accession>A0A348WGZ1</accession>
<evidence type="ECO:0000313" key="5">
    <source>
        <dbReference type="EMBL" id="HAR53803.1"/>
    </source>
</evidence>
<dbReference type="InterPro" id="IPR036390">
    <property type="entry name" value="WH_DNA-bd_sf"/>
</dbReference>
<dbReference type="InterPro" id="IPR036388">
    <property type="entry name" value="WH-like_DNA-bd_sf"/>
</dbReference>
<name>A0A348WGZ1_9RHOB</name>
<keyword evidence="3" id="KW-0804">Transcription</keyword>
<dbReference type="GO" id="GO:0006355">
    <property type="term" value="P:regulation of DNA-templated transcription"/>
    <property type="evidence" value="ECO:0007669"/>
    <property type="project" value="UniProtKB-ARBA"/>
</dbReference>
<dbReference type="GO" id="GO:0003677">
    <property type="term" value="F:DNA binding"/>
    <property type="evidence" value="ECO:0007669"/>
    <property type="project" value="UniProtKB-KW"/>
</dbReference>
<evidence type="ECO:0000256" key="1">
    <source>
        <dbReference type="ARBA" id="ARBA00023015"/>
    </source>
</evidence>
<dbReference type="Gene3D" id="1.10.10.10">
    <property type="entry name" value="Winged helix-like DNA-binding domain superfamily/Winged helix DNA-binding domain"/>
    <property type="match status" value="1"/>
</dbReference>
<dbReference type="SUPFAM" id="SSF46785">
    <property type="entry name" value="Winged helix' DNA-binding domain"/>
    <property type="match status" value="1"/>
</dbReference>